<feature type="compositionally biased region" description="Low complexity" evidence="1">
    <location>
        <begin position="225"/>
        <end position="240"/>
    </location>
</feature>
<keyword evidence="3" id="KW-1185">Reference proteome</keyword>
<dbReference type="Proteomes" id="UP000595095">
    <property type="component" value="Chromosome"/>
</dbReference>
<dbReference type="EMBL" id="CP064795">
    <property type="protein sequence ID" value="QPG06986.1"/>
    <property type="molecule type" value="Genomic_DNA"/>
</dbReference>
<name>A0A7S9DZV2_9ALTE</name>
<reference evidence="2 3" key="1">
    <citation type="submission" date="2020-11" db="EMBL/GenBank/DDBJ databases">
        <title>Complete genome sequence for Salinimonas sp. strain G2-b.</title>
        <authorList>
            <person name="Park S.-J."/>
        </authorList>
    </citation>
    <scope>NUCLEOTIDE SEQUENCE [LARGE SCALE GENOMIC DNA]</scope>
    <source>
        <strain evidence="2 3">G2-b</strain>
    </source>
</reference>
<dbReference type="AlphaFoldDB" id="A0A7S9DZV2"/>
<organism evidence="2 3">
    <name type="scientific">Salinimonas marina</name>
    <dbReference type="NCBI Taxonomy" id="2785918"/>
    <lineage>
        <taxon>Bacteria</taxon>
        <taxon>Pseudomonadati</taxon>
        <taxon>Pseudomonadota</taxon>
        <taxon>Gammaproteobacteria</taxon>
        <taxon>Alteromonadales</taxon>
        <taxon>Alteromonadaceae</taxon>
        <taxon>Alteromonas/Salinimonas group</taxon>
        <taxon>Salinimonas</taxon>
    </lineage>
</organism>
<dbReference type="RefSeq" id="WP_195812058.1">
    <property type="nucleotide sequence ID" value="NZ_CP064795.1"/>
</dbReference>
<proteinExistence type="predicted"/>
<protein>
    <submittedName>
        <fullName evidence="2">Uncharacterized protein</fullName>
    </submittedName>
</protein>
<feature type="region of interest" description="Disordered" evidence="1">
    <location>
        <begin position="218"/>
        <end position="246"/>
    </location>
</feature>
<dbReference type="KEGG" id="smaa:IT774_07735"/>
<sequence length="246" mass="26816">MSLLNNLKTKDTVKALDQDRLGGSRLLATDVYAGNIKYAYLSQADSGAIAINFQAETDDKQLINQTTYMTSRTGSNTYVDKQSGEDRYLPGFILGNSLALLTVGDEIGNLTVEEKVINLYNFDEKKELPTKVQMLSELIGQRAKFAVEQQIQDKNVKNDAGKYVASGETREVNEVTKVFRDRDNMTVTEIQERVEDAVFMDLWVEKNKGEVINKAKGAATGGAKSGAPTKAGAGASKAGGVKSLFN</sequence>
<evidence type="ECO:0000256" key="1">
    <source>
        <dbReference type="SAM" id="MobiDB-lite"/>
    </source>
</evidence>
<evidence type="ECO:0000313" key="2">
    <source>
        <dbReference type="EMBL" id="QPG06986.1"/>
    </source>
</evidence>
<gene>
    <name evidence="2" type="ORF">IT774_07735</name>
</gene>
<accession>A0A7S9DZV2</accession>
<evidence type="ECO:0000313" key="3">
    <source>
        <dbReference type="Proteomes" id="UP000595095"/>
    </source>
</evidence>